<feature type="compositionally biased region" description="Basic and acidic residues" evidence="1">
    <location>
        <begin position="209"/>
        <end position="221"/>
    </location>
</feature>
<name>A0A6I9UBA5_SESIN</name>
<feature type="compositionally biased region" description="Polar residues" evidence="1">
    <location>
        <begin position="225"/>
        <end position="238"/>
    </location>
</feature>
<protein>
    <submittedName>
        <fullName evidence="3">Uncharacterized protein LOC105176968</fullName>
    </submittedName>
</protein>
<dbReference type="AlphaFoldDB" id="A0A6I9UBA5"/>
<proteinExistence type="predicted"/>
<evidence type="ECO:0000313" key="2">
    <source>
        <dbReference type="Proteomes" id="UP000504604"/>
    </source>
</evidence>
<dbReference type="RefSeq" id="XP_011098271.2">
    <property type="nucleotide sequence ID" value="XM_011099969.2"/>
</dbReference>
<evidence type="ECO:0000256" key="1">
    <source>
        <dbReference type="SAM" id="MobiDB-lite"/>
    </source>
</evidence>
<evidence type="ECO:0000313" key="3">
    <source>
        <dbReference type="RefSeq" id="XP_011098271.2"/>
    </source>
</evidence>
<organism evidence="2 3">
    <name type="scientific">Sesamum indicum</name>
    <name type="common">Oriental sesame</name>
    <name type="synonym">Sesamum orientale</name>
    <dbReference type="NCBI Taxonomy" id="4182"/>
    <lineage>
        <taxon>Eukaryota</taxon>
        <taxon>Viridiplantae</taxon>
        <taxon>Streptophyta</taxon>
        <taxon>Embryophyta</taxon>
        <taxon>Tracheophyta</taxon>
        <taxon>Spermatophyta</taxon>
        <taxon>Magnoliopsida</taxon>
        <taxon>eudicotyledons</taxon>
        <taxon>Gunneridae</taxon>
        <taxon>Pentapetalae</taxon>
        <taxon>asterids</taxon>
        <taxon>lamiids</taxon>
        <taxon>Lamiales</taxon>
        <taxon>Pedaliaceae</taxon>
        <taxon>Sesamum</taxon>
    </lineage>
</organism>
<dbReference type="PANTHER" id="PTHR33785:SF5">
    <property type="entry name" value="SERINE_ARGININE REPETITIVE MATRIX PROTEIN"/>
    <property type="match status" value="1"/>
</dbReference>
<sequence length="333" mass="36998">MTSQSHMPSQSDNLTAFQRCLSPYKNFQEPPNPISIFAGMDLNVHESRETDAHQVEPGDLLEECWFFGNLLRRKSRMLRSFSDPCTSFNYSQENSPGKSYEETYASIKNEEIRRAGAGAGQSLQGVKGGDPRKSKPDGKASGNRLVRAPSLPTSLEKEEFHDEETEFSMGKLIRQASMKHRDNLPPRQHSANKGVTPSSSVSRQRSRRKSEAESMKLEGLEATKPQPTGNQVKTQKSWSAVDFKDLTESGFDSERRNLSPDVVSIENEEKMARRAAWRGPPAAAGRVPPPPPPLGPGSAQAVPKWGGKRSNEDMKAQIKFWARAVASNVRQEC</sequence>
<feature type="compositionally biased region" description="Basic and acidic residues" evidence="1">
    <location>
        <begin position="129"/>
        <end position="138"/>
    </location>
</feature>
<dbReference type="FunCoup" id="A0A6I9UBA5">
    <property type="interactions" value="103"/>
</dbReference>
<feature type="region of interest" description="Disordered" evidence="1">
    <location>
        <begin position="116"/>
        <end position="168"/>
    </location>
</feature>
<feature type="region of interest" description="Disordered" evidence="1">
    <location>
        <begin position="182"/>
        <end position="241"/>
    </location>
</feature>
<keyword evidence="2" id="KW-1185">Reference proteome</keyword>
<dbReference type="GeneID" id="105176968"/>
<dbReference type="Proteomes" id="UP000504604">
    <property type="component" value="Linkage group LG14"/>
</dbReference>
<reference evidence="3" key="1">
    <citation type="submission" date="2025-08" db="UniProtKB">
        <authorList>
            <consortium name="RefSeq"/>
        </authorList>
    </citation>
    <scope>IDENTIFICATION</scope>
</reference>
<accession>A0A6I9UBA5</accession>
<dbReference type="PANTHER" id="PTHR33785">
    <property type="entry name" value="OS06G0550800 PROTEIN"/>
    <property type="match status" value="1"/>
</dbReference>
<dbReference type="OrthoDB" id="1875420at2759"/>
<gene>
    <name evidence="3" type="primary">LOC105176968</name>
</gene>
<dbReference type="InParanoid" id="A0A6I9UBA5"/>
<feature type="compositionally biased region" description="Low complexity" evidence="1">
    <location>
        <begin position="277"/>
        <end position="286"/>
    </location>
</feature>
<feature type="region of interest" description="Disordered" evidence="1">
    <location>
        <begin position="273"/>
        <end position="310"/>
    </location>
</feature>
<dbReference type="KEGG" id="sind:105176968"/>